<keyword evidence="3" id="KW-1185">Reference proteome</keyword>
<reference evidence="3" key="1">
    <citation type="submission" date="2016-11" db="EMBL/GenBank/DDBJ databases">
        <authorList>
            <person name="Varghese N."/>
            <person name="Submissions S."/>
        </authorList>
    </citation>
    <scope>NUCLEOTIDE SEQUENCE [LARGE SCALE GENOMIC DNA]</scope>
    <source>
        <strain evidence="3">DSM 22212</strain>
    </source>
</reference>
<name>A0A1M6VJS1_9BACT</name>
<dbReference type="Proteomes" id="UP000185812">
    <property type="component" value="Unassembled WGS sequence"/>
</dbReference>
<dbReference type="EMBL" id="FRAU01000006">
    <property type="protein sequence ID" value="SHK81709.1"/>
    <property type="molecule type" value="Genomic_DNA"/>
</dbReference>
<sequence length="110" mass="12263">MKRFWLSIGGLHVAVVVLGQVPGPWPISNSYEEHADVITSAFGPRNNGGRYQITRRYRLEPTRHFLPGSRSRRTATVPSVAFVQKTPQQMASYTSAPISTRRTPSRPIAS</sequence>
<protein>
    <submittedName>
        <fullName evidence="2">Uncharacterized protein</fullName>
    </submittedName>
</protein>
<evidence type="ECO:0000313" key="2">
    <source>
        <dbReference type="EMBL" id="SHK81709.1"/>
    </source>
</evidence>
<dbReference type="AlphaFoldDB" id="A0A1M6VJS1"/>
<feature type="region of interest" description="Disordered" evidence="1">
    <location>
        <begin position="91"/>
        <end position="110"/>
    </location>
</feature>
<accession>A0A1M6VJS1</accession>
<evidence type="ECO:0000256" key="1">
    <source>
        <dbReference type="SAM" id="MobiDB-lite"/>
    </source>
</evidence>
<organism evidence="2 3">
    <name type="scientific">Rhodothermus profundi</name>
    <dbReference type="NCBI Taxonomy" id="633813"/>
    <lineage>
        <taxon>Bacteria</taxon>
        <taxon>Pseudomonadati</taxon>
        <taxon>Rhodothermota</taxon>
        <taxon>Rhodothermia</taxon>
        <taxon>Rhodothermales</taxon>
        <taxon>Rhodothermaceae</taxon>
        <taxon>Rhodothermus</taxon>
    </lineage>
</organism>
<proteinExistence type="predicted"/>
<feature type="compositionally biased region" description="Polar residues" evidence="1">
    <location>
        <begin position="91"/>
        <end position="102"/>
    </location>
</feature>
<gene>
    <name evidence="2" type="ORF">SAMN04488087_2069</name>
</gene>
<evidence type="ECO:0000313" key="3">
    <source>
        <dbReference type="Proteomes" id="UP000185812"/>
    </source>
</evidence>